<dbReference type="InterPro" id="IPR016130">
    <property type="entry name" value="Tyr_Pase_AS"/>
</dbReference>
<name>G0UVW1_TRYCI</name>
<feature type="region of interest" description="Disordered" evidence="1">
    <location>
        <begin position="295"/>
        <end position="321"/>
    </location>
</feature>
<evidence type="ECO:0000256" key="1">
    <source>
        <dbReference type="SAM" id="MobiDB-lite"/>
    </source>
</evidence>
<organism evidence="2">
    <name type="scientific">Trypanosoma congolense (strain IL3000)</name>
    <dbReference type="NCBI Taxonomy" id="1068625"/>
    <lineage>
        <taxon>Eukaryota</taxon>
        <taxon>Discoba</taxon>
        <taxon>Euglenozoa</taxon>
        <taxon>Kinetoplastea</taxon>
        <taxon>Metakinetoplastina</taxon>
        <taxon>Trypanosomatida</taxon>
        <taxon>Trypanosomatidae</taxon>
        <taxon>Trypanosoma</taxon>
        <taxon>Nannomonas</taxon>
    </lineage>
</organism>
<proteinExistence type="predicted"/>
<gene>
    <name evidence="2" type="ORF">TCIL3000_10_2880</name>
</gene>
<accession>G0UVW1</accession>
<dbReference type="EMBL" id="HE575323">
    <property type="protein sequence ID" value="CCC93527.1"/>
    <property type="molecule type" value="Genomic_DNA"/>
</dbReference>
<dbReference type="VEuPathDB" id="TriTrypDB:TcIL3000_10_2880"/>
<reference evidence="2" key="1">
    <citation type="journal article" date="2012" name="Proc. Natl. Acad. Sci. U.S.A.">
        <title>Antigenic diversity is generated by distinct evolutionary mechanisms in African trypanosome species.</title>
        <authorList>
            <person name="Jackson A.P."/>
            <person name="Berry A."/>
            <person name="Aslett M."/>
            <person name="Allison H.C."/>
            <person name="Burton P."/>
            <person name="Vavrova-Anderson J."/>
            <person name="Brown R."/>
            <person name="Browne H."/>
            <person name="Corton N."/>
            <person name="Hauser H."/>
            <person name="Gamble J."/>
            <person name="Gilderthorp R."/>
            <person name="Marcello L."/>
            <person name="McQuillan J."/>
            <person name="Otto T.D."/>
            <person name="Quail M.A."/>
            <person name="Sanders M.J."/>
            <person name="van Tonder A."/>
            <person name="Ginger M.L."/>
            <person name="Field M.C."/>
            <person name="Barry J.D."/>
            <person name="Hertz-Fowler C."/>
            <person name="Berriman M."/>
        </authorList>
    </citation>
    <scope>NUCLEOTIDE SEQUENCE</scope>
    <source>
        <strain evidence="2">IL3000</strain>
    </source>
</reference>
<dbReference type="CDD" id="cd14498">
    <property type="entry name" value="DSP"/>
    <property type="match status" value="1"/>
</dbReference>
<dbReference type="Gene3D" id="3.90.190.10">
    <property type="entry name" value="Protein tyrosine phosphatase superfamily"/>
    <property type="match status" value="1"/>
</dbReference>
<dbReference type="PROSITE" id="PS00383">
    <property type="entry name" value="TYR_PHOSPHATASE_1"/>
    <property type="match status" value="1"/>
</dbReference>
<feature type="region of interest" description="Disordered" evidence="1">
    <location>
        <begin position="248"/>
        <end position="272"/>
    </location>
</feature>
<feature type="compositionally biased region" description="Low complexity" evidence="1">
    <location>
        <begin position="298"/>
        <end position="312"/>
    </location>
</feature>
<protein>
    <submittedName>
        <fullName evidence="2">Uncharacterized protein TCIL3000_10_2880</fullName>
    </submittedName>
</protein>
<evidence type="ECO:0000313" key="2">
    <source>
        <dbReference type="EMBL" id="CCC93527.1"/>
    </source>
</evidence>
<feature type="compositionally biased region" description="Basic and acidic residues" evidence="1">
    <location>
        <begin position="258"/>
        <end position="270"/>
    </location>
</feature>
<sequence>DGFSRLEQLNGESERWVPLHEQLFISGKDPVYQPLLLEALGIARVVQCYAEPGMNCGAASHAQPSANAQLNVMKSDRMLNTMLSWKRLLLDRSPSAFGEDASFGERFDALRFSDNEWEEFQSKVVRCFSPLQWVPYTMFGPYAVLVTSLPYTNRRVTKLVIPAEDSEAYDLSVHFQEGVFRFIHGTPLFPIDFPPTRKSVAGGQQKPDVCQGSCLLHCAAGMHRSSALAIAYLLWLVALSCGKLPTRERTVNNSAGDGSDRGKRNEKKNPGDTYLTVALRSRQCRRDFADDVESSSTSLPALDDSASVAAASERNTEAQSQEVAATKTLEGEKEKSTLRCCADHVRLQRSMAVPISSAVKQLQYYAHLLRLM</sequence>
<feature type="non-terminal residue" evidence="2">
    <location>
        <position position="1"/>
    </location>
</feature>
<dbReference type="InterPro" id="IPR029021">
    <property type="entry name" value="Prot-tyrosine_phosphatase-like"/>
</dbReference>
<dbReference type="AlphaFoldDB" id="G0UVW1"/>
<dbReference type="SUPFAM" id="SSF52799">
    <property type="entry name" value="(Phosphotyrosine protein) phosphatases II"/>
    <property type="match status" value="1"/>
</dbReference>